<dbReference type="GO" id="GO:0003677">
    <property type="term" value="F:DNA binding"/>
    <property type="evidence" value="ECO:0007669"/>
    <property type="project" value="InterPro"/>
</dbReference>
<dbReference type="Proteomes" id="UP000294166">
    <property type="component" value="Unassembled WGS sequence"/>
</dbReference>
<dbReference type="GO" id="GO:0016787">
    <property type="term" value="F:hydrolase activity"/>
    <property type="evidence" value="ECO:0007669"/>
    <property type="project" value="UniProtKB-UniRule"/>
</dbReference>
<dbReference type="Pfam" id="PF18974">
    <property type="entry name" value="DUF5710"/>
    <property type="match status" value="2"/>
</dbReference>
<dbReference type="InterPro" id="IPR000212">
    <property type="entry name" value="DNA_helicase_UvrD/REP"/>
</dbReference>
<dbReference type="GO" id="GO:0003678">
    <property type="term" value="F:DNA helicase activity"/>
    <property type="evidence" value="ECO:0007669"/>
    <property type="project" value="InterPro"/>
</dbReference>
<keyword evidence="10" id="KW-1185">Reference proteome</keyword>
<evidence type="ECO:0000313" key="10">
    <source>
        <dbReference type="Proteomes" id="UP000294166"/>
    </source>
</evidence>
<evidence type="ECO:0000259" key="6">
    <source>
        <dbReference type="PROSITE" id="PS51198"/>
    </source>
</evidence>
<dbReference type="Gene3D" id="3.40.50.300">
    <property type="entry name" value="P-loop containing nucleotide triphosphate hydrolases"/>
    <property type="match status" value="3"/>
</dbReference>
<keyword evidence="4 5" id="KW-0067">ATP-binding</keyword>
<dbReference type="EMBL" id="SEZN01000003">
    <property type="protein sequence ID" value="RYU66490.1"/>
    <property type="molecule type" value="Genomic_DNA"/>
</dbReference>
<dbReference type="Proteomes" id="UP000294063">
    <property type="component" value="Unassembled WGS sequence"/>
</dbReference>
<feature type="binding site" evidence="5">
    <location>
        <begin position="30"/>
        <end position="37"/>
    </location>
    <ligand>
        <name>ATP</name>
        <dbReference type="ChEBI" id="CHEBI:30616"/>
    </ligand>
</feature>
<evidence type="ECO:0000256" key="5">
    <source>
        <dbReference type="PROSITE-ProRule" id="PRU00560"/>
    </source>
</evidence>
<accession>A0A4Q5L2G0</accession>
<dbReference type="InterPro" id="IPR027417">
    <property type="entry name" value="P-loop_NTPase"/>
</dbReference>
<keyword evidence="1 5" id="KW-0547">Nucleotide-binding</keyword>
<evidence type="ECO:0000256" key="3">
    <source>
        <dbReference type="ARBA" id="ARBA00022806"/>
    </source>
</evidence>
<evidence type="ECO:0000313" key="8">
    <source>
        <dbReference type="EMBL" id="RYU66490.1"/>
    </source>
</evidence>
<evidence type="ECO:0000256" key="4">
    <source>
        <dbReference type="ARBA" id="ARBA00022840"/>
    </source>
</evidence>
<dbReference type="InterPro" id="IPR043764">
    <property type="entry name" value="DUF5710"/>
</dbReference>
<keyword evidence="2 5" id="KW-0378">Hydrolase</keyword>
<evidence type="ECO:0000313" key="7">
    <source>
        <dbReference type="EMBL" id="RYU54864.1"/>
    </source>
</evidence>
<dbReference type="EMBL" id="SEZK01000001">
    <property type="protein sequence ID" value="RYU54864.1"/>
    <property type="molecule type" value="Genomic_DNA"/>
</dbReference>
<organism evidence="7 9">
    <name type="scientific">Aliivibrio finisterrensis</name>
    <dbReference type="NCBI Taxonomy" id="511998"/>
    <lineage>
        <taxon>Bacteria</taxon>
        <taxon>Pseudomonadati</taxon>
        <taxon>Pseudomonadota</taxon>
        <taxon>Gammaproteobacteria</taxon>
        <taxon>Vibrionales</taxon>
        <taxon>Vibrionaceae</taxon>
        <taxon>Aliivibrio</taxon>
    </lineage>
</organism>
<keyword evidence="3 5" id="KW-0347">Helicase</keyword>
<dbReference type="InterPro" id="IPR014016">
    <property type="entry name" value="UvrD-like_ATP-bd"/>
</dbReference>
<protein>
    <submittedName>
        <fullName evidence="7">DNA/RNA helicase</fullName>
    </submittedName>
</protein>
<evidence type="ECO:0000256" key="2">
    <source>
        <dbReference type="ARBA" id="ARBA00022801"/>
    </source>
</evidence>
<reference evidence="9 10" key="1">
    <citation type="submission" date="2019-02" db="EMBL/GenBank/DDBJ databases">
        <title>Genome sequences of Aliivibrio finisterrensis strains from farmed Atlantic salmon.</title>
        <authorList>
            <person name="Bowman J.P."/>
        </authorList>
    </citation>
    <scope>NUCLEOTIDE SEQUENCE [LARGE SCALE GENOMIC DNA]</scope>
    <source>
        <strain evidence="8 10">A21</strain>
        <strain evidence="7 9">A46</strain>
    </source>
</reference>
<feature type="domain" description="UvrD-like helicase ATP-binding" evidence="6">
    <location>
        <begin position="9"/>
        <end position="325"/>
    </location>
</feature>
<name>A0A4Q5L2G0_9GAMM</name>
<dbReference type="GO" id="GO:0005524">
    <property type="term" value="F:ATP binding"/>
    <property type="evidence" value="ECO:0007669"/>
    <property type="project" value="UniProtKB-UniRule"/>
</dbReference>
<dbReference type="AlphaFoldDB" id="A0A4Q5L2G0"/>
<comment type="caution">
    <text evidence="7">The sequence shown here is derived from an EMBL/GenBank/DDBJ whole genome shotgun (WGS) entry which is preliminary data.</text>
</comment>
<gene>
    <name evidence="8" type="ORF">ERW53_02170</name>
    <name evidence="7" type="ORF">ERW57_01055</name>
</gene>
<dbReference type="PROSITE" id="PS51198">
    <property type="entry name" value="UVRD_HELICASE_ATP_BIND"/>
    <property type="match status" value="1"/>
</dbReference>
<sequence>MRMPNARQISEEQQDVFEDAPITGNVLVTGPPGTGKTVIAFLRAQALSKKSTPVTVLMYNRVLRRYTENVAKDIQGEVTSKTMHSWLPDWWKKHRIVREENTITDLEQKSQKVYLNSPYSEKDEVKATGALWDRKQGKWYISRDTYEADLTKFAKWPEFTPIQQKKNNVDRVYLKSTFEERHELKEAGARYEPTEKKWWVTQEQLNSFPDKFEKWLGFGCKYDPPEIKKWQYDWETMLDQYLELPDKDVFDWGHLIIDEAQDFSPDMFKFLRSVGRCMDNGGVTILADENQRLYEGQNSSLDEIRRNLKVKQEQEFKLTINFRNTRPIALMAKHFYVGLPSGIPDIPEKTGGRPKLVATQDQLSQVNFIKNFLQLRGAQEVGIIVDSEIDKDFYLDKLRSALPNYRVQHYSSSDPKTSESLIFDTQGIITILNRRSCKGLEFDTVFIPDLQNFSFNDTDLITFNMNMYVMCSRARSELVLMYVKDEFIQAPILKHLPTEASGLMEYRDL</sequence>
<evidence type="ECO:0000313" key="9">
    <source>
        <dbReference type="Proteomes" id="UP000294063"/>
    </source>
</evidence>
<evidence type="ECO:0000256" key="1">
    <source>
        <dbReference type="ARBA" id="ARBA00022741"/>
    </source>
</evidence>
<dbReference type="PANTHER" id="PTHR11070">
    <property type="entry name" value="UVRD / RECB / PCRA DNA HELICASE FAMILY MEMBER"/>
    <property type="match status" value="1"/>
</dbReference>
<dbReference type="SUPFAM" id="SSF52540">
    <property type="entry name" value="P-loop containing nucleoside triphosphate hydrolases"/>
    <property type="match status" value="1"/>
</dbReference>
<proteinExistence type="predicted"/>